<dbReference type="CDD" id="cd00819">
    <property type="entry name" value="PEPCK_GTP"/>
    <property type="match status" value="1"/>
</dbReference>
<dbReference type="GO" id="GO:0006094">
    <property type="term" value="P:gluconeogenesis"/>
    <property type="evidence" value="ECO:0007669"/>
    <property type="project" value="InterPro"/>
</dbReference>
<keyword evidence="6" id="KW-0547">Nucleotide-binding</keyword>
<evidence type="ECO:0000256" key="6">
    <source>
        <dbReference type="ARBA" id="ARBA00022741"/>
    </source>
</evidence>
<dbReference type="InterPro" id="IPR018091">
    <property type="entry name" value="PEP_carboxykin_GTP_CS"/>
</dbReference>
<dbReference type="OrthoDB" id="5841594at2759"/>
<evidence type="ECO:0000256" key="3">
    <source>
        <dbReference type="ARBA" id="ARBA00011245"/>
    </source>
</evidence>
<dbReference type="GO" id="GO:0005525">
    <property type="term" value="F:GTP binding"/>
    <property type="evidence" value="ECO:0007669"/>
    <property type="project" value="UniProtKB-KW"/>
</dbReference>
<dbReference type="SUPFAM" id="SSF53795">
    <property type="entry name" value="PEP carboxykinase-like"/>
    <property type="match status" value="1"/>
</dbReference>
<feature type="non-terminal residue" evidence="16">
    <location>
        <position position="1"/>
    </location>
</feature>
<feature type="domain" description="Phosphoenolpyruvate carboxykinase GTP-utilising N-terminal" evidence="15">
    <location>
        <begin position="130"/>
        <end position="358"/>
    </location>
</feature>
<dbReference type="FunFam" id="3.90.228.20:FF:000005">
    <property type="entry name" value="Phosphoenolpyruvate carboxykinase [GTP], mitochondrial"/>
    <property type="match status" value="1"/>
</dbReference>
<dbReference type="FunFam" id="3.40.449.10:FF:000003">
    <property type="entry name" value="Phosphoenolpyruvate carboxykinase, cytosolic [GTP]"/>
    <property type="match status" value="1"/>
</dbReference>
<dbReference type="GO" id="GO:0033993">
    <property type="term" value="P:response to lipid"/>
    <property type="evidence" value="ECO:0007669"/>
    <property type="project" value="TreeGrafter"/>
</dbReference>
<dbReference type="EMBL" id="CAACVG010008719">
    <property type="protein sequence ID" value="VEN50844.1"/>
    <property type="molecule type" value="Genomic_DNA"/>
</dbReference>
<evidence type="ECO:0000256" key="2">
    <source>
        <dbReference type="ARBA" id="ARBA00005796"/>
    </source>
</evidence>
<dbReference type="EC" id="4.1.1.32" evidence="4"/>
<dbReference type="InterPro" id="IPR013035">
    <property type="entry name" value="PEP_carboxykinase_C"/>
</dbReference>
<accession>A0A653CSG5</accession>
<dbReference type="InterPro" id="IPR008210">
    <property type="entry name" value="PEP_carboxykinase_N"/>
</dbReference>
<comment type="cofactor">
    <cofactor evidence="1">
        <name>Mn(2+)</name>
        <dbReference type="ChEBI" id="CHEBI:29035"/>
    </cofactor>
</comment>
<dbReference type="InterPro" id="IPR035078">
    <property type="entry name" value="PEP_carboxykinase_GTP_N"/>
</dbReference>
<evidence type="ECO:0000256" key="13">
    <source>
        <dbReference type="ARBA" id="ARBA00072283"/>
    </source>
</evidence>
<dbReference type="Pfam" id="PF17297">
    <property type="entry name" value="PEPCK_N"/>
    <property type="match status" value="1"/>
</dbReference>
<dbReference type="GO" id="GO:0006107">
    <property type="term" value="P:oxaloacetate metabolic process"/>
    <property type="evidence" value="ECO:0007669"/>
    <property type="project" value="TreeGrafter"/>
</dbReference>
<evidence type="ECO:0000256" key="12">
    <source>
        <dbReference type="ARBA" id="ARBA00058806"/>
    </source>
</evidence>
<evidence type="ECO:0000256" key="5">
    <source>
        <dbReference type="ARBA" id="ARBA00022723"/>
    </source>
</evidence>
<evidence type="ECO:0000256" key="7">
    <source>
        <dbReference type="ARBA" id="ARBA00022793"/>
    </source>
</evidence>
<dbReference type="PANTHER" id="PTHR11561">
    <property type="entry name" value="PHOSPHOENOLPYRUVATE CARBOXYKINASE"/>
    <property type="match status" value="1"/>
</dbReference>
<dbReference type="Proteomes" id="UP000410492">
    <property type="component" value="Unassembled WGS sequence"/>
</dbReference>
<gene>
    <name evidence="16" type="ORF">CALMAC_LOCUS11473</name>
</gene>
<keyword evidence="9" id="KW-0464">Manganese</keyword>
<evidence type="ECO:0000259" key="14">
    <source>
        <dbReference type="Pfam" id="PF00821"/>
    </source>
</evidence>
<evidence type="ECO:0000256" key="9">
    <source>
        <dbReference type="ARBA" id="ARBA00023211"/>
    </source>
</evidence>
<evidence type="ECO:0000256" key="1">
    <source>
        <dbReference type="ARBA" id="ARBA00001936"/>
    </source>
</evidence>
<protein>
    <recommendedName>
        <fullName evidence="13">Phosphoenolpyruvate carboxykinase [GTP]</fullName>
        <ecNumber evidence="4">4.1.1.32</ecNumber>
    </recommendedName>
</protein>
<dbReference type="GO" id="GO:0071333">
    <property type="term" value="P:cellular response to glucose stimulus"/>
    <property type="evidence" value="ECO:0007669"/>
    <property type="project" value="TreeGrafter"/>
</dbReference>
<dbReference type="Gene3D" id="3.90.228.20">
    <property type="match status" value="1"/>
</dbReference>
<dbReference type="GO" id="GO:0030145">
    <property type="term" value="F:manganese ion binding"/>
    <property type="evidence" value="ECO:0007669"/>
    <property type="project" value="TreeGrafter"/>
</dbReference>
<comment type="catalytic activity">
    <reaction evidence="11">
        <text>oxaloacetate + GTP = phosphoenolpyruvate + GDP + CO2</text>
        <dbReference type="Rhea" id="RHEA:10388"/>
        <dbReference type="ChEBI" id="CHEBI:16452"/>
        <dbReference type="ChEBI" id="CHEBI:16526"/>
        <dbReference type="ChEBI" id="CHEBI:37565"/>
        <dbReference type="ChEBI" id="CHEBI:58189"/>
        <dbReference type="ChEBI" id="CHEBI:58702"/>
        <dbReference type="EC" id="4.1.1.32"/>
    </reaction>
</comment>
<proteinExistence type="inferred from homology"/>
<feature type="domain" description="Phosphoenolpyruvate carboxykinase C-terminal P-loop" evidence="14">
    <location>
        <begin position="362"/>
        <end position="720"/>
    </location>
</feature>
<dbReference type="Pfam" id="PF00821">
    <property type="entry name" value="PEPCK_GTP"/>
    <property type="match status" value="1"/>
</dbReference>
<reference evidence="16 17" key="1">
    <citation type="submission" date="2019-01" db="EMBL/GenBank/DDBJ databases">
        <authorList>
            <person name="Sayadi A."/>
        </authorList>
    </citation>
    <scope>NUCLEOTIDE SEQUENCE [LARGE SCALE GENOMIC DNA]</scope>
</reference>
<dbReference type="GO" id="GO:0042594">
    <property type="term" value="P:response to starvation"/>
    <property type="evidence" value="ECO:0007669"/>
    <property type="project" value="TreeGrafter"/>
</dbReference>
<dbReference type="GO" id="GO:0019543">
    <property type="term" value="P:propionate catabolic process"/>
    <property type="evidence" value="ECO:0007669"/>
    <property type="project" value="TreeGrafter"/>
</dbReference>
<dbReference type="PROSITE" id="PS00505">
    <property type="entry name" value="PEPCK_GTP"/>
    <property type="match status" value="1"/>
</dbReference>
<dbReference type="HAMAP" id="MF_00452">
    <property type="entry name" value="PEPCK_GTP"/>
    <property type="match status" value="1"/>
</dbReference>
<organism evidence="16 17">
    <name type="scientific">Callosobruchus maculatus</name>
    <name type="common">Southern cowpea weevil</name>
    <name type="synonym">Pulse bruchid</name>
    <dbReference type="NCBI Taxonomy" id="64391"/>
    <lineage>
        <taxon>Eukaryota</taxon>
        <taxon>Metazoa</taxon>
        <taxon>Ecdysozoa</taxon>
        <taxon>Arthropoda</taxon>
        <taxon>Hexapoda</taxon>
        <taxon>Insecta</taxon>
        <taxon>Pterygota</taxon>
        <taxon>Neoptera</taxon>
        <taxon>Endopterygota</taxon>
        <taxon>Coleoptera</taxon>
        <taxon>Polyphaga</taxon>
        <taxon>Cucujiformia</taxon>
        <taxon>Chrysomeloidea</taxon>
        <taxon>Chrysomelidae</taxon>
        <taxon>Bruchinae</taxon>
        <taxon>Bruchini</taxon>
        <taxon>Callosobruchus</taxon>
    </lineage>
</organism>
<evidence type="ECO:0000256" key="8">
    <source>
        <dbReference type="ARBA" id="ARBA00023134"/>
    </source>
</evidence>
<evidence type="ECO:0000256" key="10">
    <source>
        <dbReference type="ARBA" id="ARBA00023239"/>
    </source>
</evidence>
<dbReference type="GO" id="GO:0046327">
    <property type="term" value="P:glycerol biosynthetic process from pyruvate"/>
    <property type="evidence" value="ECO:0007669"/>
    <property type="project" value="TreeGrafter"/>
</dbReference>
<comment type="subunit">
    <text evidence="3">Monomer.</text>
</comment>
<dbReference type="SUPFAM" id="SSF68923">
    <property type="entry name" value="PEP carboxykinase N-terminal domain"/>
    <property type="match status" value="1"/>
</dbReference>
<evidence type="ECO:0000313" key="16">
    <source>
        <dbReference type="EMBL" id="VEN50844.1"/>
    </source>
</evidence>
<name>A0A653CSG5_CALMS</name>
<keyword evidence="5" id="KW-0479">Metal-binding</keyword>
<dbReference type="Gene3D" id="2.170.8.10">
    <property type="entry name" value="Phosphoenolpyruvate Carboxykinase, domain 2"/>
    <property type="match status" value="1"/>
</dbReference>
<dbReference type="InterPro" id="IPR035077">
    <property type="entry name" value="PEP_carboxykinase_GTP_C"/>
</dbReference>
<dbReference type="PANTHER" id="PTHR11561:SF0">
    <property type="entry name" value="PHOSPHOENOLPYRUVATE CARBOXYKINASE [GTP]-RELATED"/>
    <property type="match status" value="1"/>
</dbReference>
<dbReference type="AlphaFoldDB" id="A0A653CSG5"/>
<dbReference type="NCBIfam" id="NF003253">
    <property type="entry name" value="PRK04210.1"/>
    <property type="match status" value="1"/>
</dbReference>
<dbReference type="Gene3D" id="3.40.449.10">
    <property type="entry name" value="Phosphoenolpyruvate Carboxykinase, domain 1"/>
    <property type="match status" value="1"/>
</dbReference>
<evidence type="ECO:0000313" key="17">
    <source>
        <dbReference type="Proteomes" id="UP000410492"/>
    </source>
</evidence>
<evidence type="ECO:0000256" key="4">
    <source>
        <dbReference type="ARBA" id="ARBA00012306"/>
    </source>
</evidence>
<keyword evidence="10" id="KW-0456">Lyase</keyword>
<evidence type="ECO:0000256" key="11">
    <source>
        <dbReference type="ARBA" id="ARBA00051400"/>
    </source>
</evidence>
<comment type="function">
    <text evidence="12">Catalyzes the conversion of oxaloacetate (OAA) to phosphoenolpyruvate (PEP), the rate-limiting step in the metabolic pathway that produces glucose from lactate and other precursors derived from the citric acid cycle.</text>
</comment>
<dbReference type="GO" id="GO:0005829">
    <property type="term" value="C:cytosol"/>
    <property type="evidence" value="ECO:0007669"/>
    <property type="project" value="TreeGrafter"/>
</dbReference>
<dbReference type="GO" id="GO:0004613">
    <property type="term" value="F:phosphoenolpyruvate carboxykinase (GTP) activity"/>
    <property type="evidence" value="ECO:0007669"/>
    <property type="project" value="UniProtKB-EC"/>
</dbReference>
<keyword evidence="8" id="KW-0342">GTP-binding</keyword>
<sequence>RTLNKRILRKNHAPRWQLFIVYHHSFPINKPRCSHVTEAFIRIVNNRSPTTSTHNYHQIRSRKRSIDVSAMKPILFVVTKREFLFCRYSNEFGRVARKLSSPNVGLFRQLRGISVVSGDLRNLSPKVRLYVEENVDLCKPDNIHICDGTEEENDNLLKIMQKQGTIIPLPKYENCWLARTNPADTARVESKTFICTENKSDTIPTPKEGVKGQLGNWISPSDMQDAVKQRFTGCMKGRTMYVVPFSMGPLTSPLSKIGVEITDSPYVVASMRIMTRMGRNILDKLQATGDEFVKCLHSVGVPATGFVESPEWPCDPERTIILHKPAQNEIVSYGSGYGGNSLLGKKCFALRIGSTIAKREGWLAEHMLILGITNPQGKKRYIAAAFPSACGKTNLAMMTPSLPGYKIQCVGDDIAWMRFDSNGQLRAINPENGFFGVAPGTSRSSNPIAMDTVFRNTLFTNVALTSDGGVYWEGLENETPKDVKITDWRGQAWVRGQDKTPAAHPNSRFCTPAKQCPIIDPAWEHPDGVPISAILFGGRRPAGVPLVYEARNWRHGVFVGASMRSEATAAAEHKGKVIMHDPFAMRPFFGYNFGKYLEHWLSMEQPSRQLPKIFHVNWFRKSNDGKFLWPGFGENSRVLDWILRRLDGEDCAQETAIGYVPKSNSLNLEGLKESVDLQQLFDIPKDFWREEVYAIEKYFNEQVGNDLPKEIANQLVDVKRRVDNM</sequence>
<keyword evidence="7" id="KW-0210">Decarboxylase</keyword>
<evidence type="ECO:0000259" key="15">
    <source>
        <dbReference type="Pfam" id="PF17297"/>
    </source>
</evidence>
<comment type="similarity">
    <text evidence="2">Belongs to the phosphoenolpyruvate carboxykinase [GTP] family.</text>
</comment>
<keyword evidence="17" id="KW-1185">Reference proteome</keyword>
<dbReference type="InterPro" id="IPR008209">
    <property type="entry name" value="PEP_carboxykinase_GTP"/>
</dbReference>